<dbReference type="GO" id="GO:0016459">
    <property type="term" value="C:myosin complex"/>
    <property type="evidence" value="ECO:0007669"/>
    <property type="project" value="UniProtKB-KW"/>
</dbReference>
<dbReference type="FunCoup" id="A0A2P6NDF6">
    <property type="interactions" value="378"/>
</dbReference>
<dbReference type="Gene3D" id="1.10.238.10">
    <property type="entry name" value="EF-hand"/>
    <property type="match status" value="1"/>
</dbReference>
<feature type="domain" description="EF-hand" evidence="7">
    <location>
        <begin position="135"/>
        <end position="170"/>
    </location>
</feature>
<organism evidence="8 9">
    <name type="scientific">Planoprotostelium fungivorum</name>
    <dbReference type="NCBI Taxonomy" id="1890364"/>
    <lineage>
        <taxon>Eukaryota</taxon>
        <taxon>Amoebozoa</taxon>
        <taxon>Evosea</taxon>
        <taxon>Variosea</taxon>
        <taxon>Cavosteliida</taxon>
        <taxon>Cavosteliaceae</taxon>
        <taxon>Planoprotostelium</taxon>
    </lineage>
</organism>
<feature type="domain" description="EF-hand" evidence="7">
    <location>
        <begin position="94"/>
        <end position="129"/>
    </location>
</feature>
<dbReference type="STRING" id="1890364.A0A2P6NDF6"/>
<proteinExistence type="predicted"/>
<dbReference type="GO" id="GO:0005509">
    <property type="term" value="F:calcium ion binding"/>
    <property type="evidence" value="ECO:0007669"/>
    <property type="project" value="InterPro"/>
</dbReference>
<dbReference type="InterPro" id="IPR002048">
    <property type="entry name" value="EF_hand_dom"/>
</dbReference>
<keyword evidence="3" id="KW-0106">Calcium</keyword>
<evidence type="ECO:0000313" key="8">
    <source>
        <dbReference type="EMBL" id="PRP81980.1"/>
    </source>
</evidence>
<evidence type="ECO:0000256" key="3">
    <source>
        <dbReference type="ARBA" id="ARBA00022837"/>
    </source>
</evidence>
<dbReference type="InterPro" id="IPR011992">
    <property type="entry name" value="EF-hand-dom_pair"/>
</dbReference>
<dbReference type="FunFam" id="1.10.238.10:FF:000001">
    <property type="entry name" value="Calmodulin 1"/>
    <property type="match status" value="1"/>
</dbReference>
<feature type="domain" description="EF-hand" evidence="7">
    <location>
        <begin position="62"/>
        <end position="92"/>
    </location>
</feature>
<evidence type="ECO:0000256" key="4">
    <source>
        <dbReference type="ARBA" id="ARBA00023123"/>
    </source>
</evidence>
<dbReference type="EMBL" id="MDYQ01000112">
    <property type="protein sequence ID" value="PRP81980.1"/>
    <property type="molecule type" value="Genomic_DNA"/>
</dbReference>
<comment type="caution">
    <text evidence="8">The sequence shown here is derived from an EMBL/GenBank/DDBJ whole genome shotgun (WGS) entry which is preliminary data.</text>
</comment>
<dbReference type="CDD" id="cd00051">
    <property type="entry name" value="EFh"/>
    <property type="match status" value="1"/>
</dbReference>
<name>A0A2P6NDF6_9EUKA</name>
<keyword evidence="9" id="KW-1185">Reference proteome</keyword>
<feature type="domain" description="EF-hand" evidence="7">
    <location>
        <begin position="25"/>
        <end position="60"/>
    </location>
</feature>
<dbReference type="AlphaFoldDB" id="A0A2P6NDF6"/>
<sequence>MGNAQSEFSAEDIEQMKQQSNFSEKELRRLHRRFKKLDANNSGSLSTEEFLNIPELAQNPLMERVFSIFDSNHNQEIEFNEFIHGLSVFTGRGHKEDKLRFAFNVYDIDGDGYISNGELFQVLKIMVGSNLNDTQLQQIVDKTIIEADEDKDGKISFPEFVKKISGSTEDLDSKLTISFE</sequence>
<evidence type="ECO:0000313" key="9">
    <source>
        <dbReference type="Proteomes" id="UP000241769"/>
    </source>
</evidence>
<evidence type="ECO:0000256" key="6">
    <source>
        <dbReference type="SAM" id="MobiDB-lite"/>
    </source>
</evidence>
<keyword evidence="4" id="KW-0518">Myosin</keyword>
<evidence type="ECO:0000256" key="5">
    <source>
        <dbReference type="ARBA" id="ARBA00023175"/>
    </source>
</evidence>
<dbReference type="SMART" id="SM00054">
    <property type="entry name" value="EFh"/>
    <property type="match status" value="4"/>
</dbReference>
<keyword evidence="2" id="KW-0677">Repeat</keyword>
<evidence type="ECO:0000256" key="1">
    <source>
        <dbReference type="ARBA" id="ARBA00022723"/>
    </source>
</evidence>
<feature type="region of interest" description="Disordered" evidence="6">
    <location>
        <begin position="1"/>
        <end position="22"/>
    </location>
</feature>
<dbReference type="OrthoDB" id="191686at2759"/>
<dbReference type="InterPro" id="IPR018247">
    <property type="entry name" value="EF_Hand_1_Ca_BS"/>
</dbReference>
<reference evidence="8 9" key="1">
    <citation type="journal article" date="2018" name="Genome Biol. Evol.">
        <title>Multiple Roots of Fruiting Body Formation in Amoebozoa.</title>
        <authorList>
            <person name="Hillmann F."/>
            <person name="Forbes G."/>
            <person name="Novohradska S."/>
            <person name="Ferling I."/>
            <person name="Riege K."/>
            <person name="Groth M."/>
            <person name="Westermann M."/>
            <person name="Marz M."/>
            <person name="Spaller T."/>
            <person name="Winckler T."/>
            <person name="Schaap P."/>
            <person name="Glockner G."/>
        </authorList>
    </citation>
    <scope>NUCLEOTIDE SEQUENCE [LARGE SCALE GENOMIC DNA]</scope>
    <source>
        <strain evidence="8 9">Jena</strain>
    </source>
</reference>
<evidence type="ECO:0000256" key="2">
    <source>
        <dbReference type="ARBA" id="ARBA00022737"/>
    </source>
</evidence>
<protein>
    <submittedName>
        <fullName evidence="8">Protein phosphatase 2B</fullName>
    </submittedName>
</protein>
<dbReference type="InParanoid" id="A0A2P6NDF6"/>
<dbReference type="Pfam" id="PF13499">
    <property type="entry name" value="EF-hand_7"/>
    <property type="match status" value="2"/>
</dbReference>
<keyword evidence="1" id="KW-0479">Metal-binding</keyword>
<dbReference type="PANTHER" id="PTHR45942">
    <property type="entry name" value="PROTEIN PHOSPATASE 3 REGULATORY SUBUNIT B ALPHA ISOFORM TYPE 1"/>
    <property type="match status" value="1"/>
</dbReference>
<dbReference type="Proteomes" id="UP000241769">
    <property type="component" value="Unassembled WGS sequence"/>
</dbReference>
<dbReference type="PROSITE" id="PS00018">
    <property type="entry name" value="EF_HAND_1"/>
    <property type="match status" value="4"/>
</dbReference>
<dbReference type="PRINTS" id="PR00450">
    <property type="entry name" value="RECOVERIN"/>
</dbReference>
<dbReference type="SUPFAM" id="SSF47473">
    <property type="entry name" value="EF-hand"/>
    <property type="match status" value="1"/>
</dbReference>
<keyword evidence="5" id="KW-0505">Motor protein</keyword>
<gene>
    <name evidence="8" type="ORF">PROFUN_10474</name>
</gene>
<evidence type="ECO:0000259" key="7">
    <source>
        <dbReference type="PROSITE" id="PS50222"/>
    </source>
</evidence>
<dbReference type="PROSITE" id="PS50222">
    <property type="entry name" value="EF_HAND_2"/>
    <property type="match status" value="4"/>
</dbReference>
<accession>A0A2P6NDF6</accession>